<organism evidence="2 3">
    <name type="scientific">Brassica cretica</name>
    <name type="common">Mustard</name>
    <dbReference type="NCBI Taxonomy" id="69181"/>
    <lineage>
        <taxon>Eukaryota</taxon>
        <taxon>Viridiplantae</taxon>
        <taxon>Streptophyta</taxon>
        <taxon>Embryophyta</taxon>
        <taxon>Tracheophyta</taxon>
        <taxon>Spermatophyta</taxon>
        <taxon>Magnoliopsida</taxon>
        <taxon>eudicotyledons</taxon>
        <taxon>Gunneridae</taxon>
        <taxon>Pentapetalae</taxon>
        <taxon>rosids</taxon>
        <taxon>malvids</taxon>
        <taxon>Brassicales</taxon>
        <taxon>Brassicaceae</taxon>
        <taxon>Brassiceae</taxon>
        <taxon>Brassica</taxon>
    </lineage>
</organism>
<dbReference type="Proteomes" id="UP000712600">
    <property type="component" value="Unassembled WGS sequence"/>
</dbReference>
<gene>
    <name evidence="2" type="ORF">F2Q69_00029963</name>
</gene>
<comment type="caution">
    <text evidence="2">The sequence shown here is derived from an EMBL/GenBank/DDBJ whole genome shotgun (WGS) entry which is preliminary data.</text>
</comment>
<protein>
    <submittedName>
        <fullName evidence="2">Uncharacterized protein</fullName>
    </submittedName>
</protein>
<keyword evidence="1" id="KW-0472">Membrane</keyword>
<reference evidence="2" key="1">
    <citation type="submission" date="2019-12" db="EMBL/GenBank/DDBJ databases">
        <title>Genome sequencing and annotation of Brassica cretica.</title>
        <authorList>
            <person name="Studholme D.J."/>
            <person name="Sarris P."/>
        </authorList>
    </citation>
    <scope>NUCLEOTIDE SEQUENCE</scope>
    <source>
        <strain evidence="2">PFS-109/04</strain>
        <tissue evidence="2">Leaf</tissue>
    </source>
</reference>
<evidence type="ECO:0000256" key="1">
    <source>
        <dbReference type="SAM" id="Phobius"/>
    </source>
</evidence>
<dbReference type="AlphaFoldDB" id="A0A8S9S894"/>
<proteinExistence type="predicted"/>
<keyword evidence="1" id="KW-0812">Transmembrane</keyword>
<evidence type="ECO:0000313" key="2">
    <source>
        <dbReference type="EMBL" id="KAF3589003.1"/>
    </source>
</evidence>
<keyword evidence="1" id="KW-1133">Transmembrane helix</keyword>
<feature type="transmembrane region" description="Helical" evidence="1">
    <location>
        <begin position="15"/>
        <end position="36"/>
    </location>
</feature>
<name>A0A8S9S894_BRACR</name>
<dbReference type="EMBL" id="QGKX02000088">
    <property type="protein sequence ID" value="KAF3589003.1"/>
    <property type="molecule type" value="Genomic_DNA"/>
</dbReference>
<accession>A0A8S9S894</accession>
<evidence type="ECO:0000313" key="3">
    <source>
        <dbReference type="Proteomes" id="UP000712600"/>
    </source>
</evidence>
<sequence length="282" mass="31063">MAVVLRSSDYHIDSAATIVVALLVLPFPALFSRLIFSERVLGLRGFIVSQRVVADEVLYARYFGEFPRKQLCGQPLTENLLVYSRVAAGLVKVAEGVFVVIRISGPCFTHHLALLWSGADDIVVRSLGCFSRFLEQQIDLGCGASSVVNLRFHRSDFCSRFPEMIAKIADLDFSLASFRFWGRSPGFLSVGAGVVSSGFCPDVFPCALPDRYRGVYRVFFRGFGLSCVEGRPWFSLLVLRLTAVTFAAGVLPTMSSTASLSRVYWLLRSSADMSDRALVAES</sequence>